<evidence type="ECO:0000256" key="2">
    <source>
        <dbReference type="ARBA" id="ARBA00007299"/>
    </source>
</evidence>
<evidence type="ECO:0000256" key="5">
    <source>
        <dbReference type="ARBA" id="ARBA00023242"/>
    </source>
</evidence>
<comment type="subcellular location">
    <subcellularLocation>
        <location evidence="1 6">Nucleus</location>
    </subcellularLocation>
</comment>
<proteinExistence type="inferred from homology"/>
<comment type="function">
    <text evidence="6">Accessory subunit of the DNA polymerase alpha complex (also known as the alpha DNA polymerase-primase complex) which plays an essential role in the initiation of DNA synthesis.</text>
</comment>
<dbReference type="Proteomes" id="UP000663131">
    <property type="component" value="Chromosome 9"/>
</dbReference>
<dbReference type="InterPro" id="IPR016722">
    <property type="entry name" value="DNA_pol_alpha_bsu"/>
</dbReference>
<gene>
    <name evidence="10" type="ORF">BRETT_002616</name>
</gene>
<feature type="domain" description="DNA polymerase alpha subunit B OB" evidence="9">
    <location>
        <begin position="218"/>
        <end position="328"/>
    </location>
</feature>
<sequence>MTTIDTQIVEKFGQKANQPEIIKKCSELIDLFGLTAEELFLKWETFVVTTSIAGKDIPLSLENLEKLQSYIQKRIVRDNQKTPASNHIKQPIIRGTPDISMSSMVMPSTPLSLSHKRRKLGTPQLRSDGSDSSFFTARSSSSPVPSSDYESTPSGVGGVGNTKQSGSILETLNPEVISESKLAASEEKEGGKLRLIANFDPAKYKFRTMNQKLLEVADYLDDQVDRAAQIVLKHYKFDQAEFGNPNIQSQAEILAVGRIVPDSPLTEYDADLNSDSLFLEASRSGGIGERVRLDLAALDEYSLFPGQIVCFRGLNPTGTVFKVTKQYNIPYLGAPVMSIDDQKSYRDQLGGEDALMKVAVTAGPYTSSKELNFDLLSKFVDRMNNQVKPNTIIMFGPFLDVNHKQIQEGTLEFPEIDPQPKTLDEVFKFVVAPILRRLTCSQVLLIPSTKDAISDHAAYPQRMLERKRLGLGKAFKCFPNPATFSLNEVLVGCSNNDAFRDLKDVNKGEFLQQSRFNRIAEHILEQRRYYPSFPGGIKCKRMRLLAPDSSDRYVSGADLHVSYMGLAEFPDSLPDVLLLPSELKHFAKVVKNVLVVNPGNFVKLNHNGSYALISIKAPAEADLHKVSDDAFLNNIWKRARVDIFRV</sequence>
<dbReference type="AlphaFoldDB" id="A0A871RB31"/>
<name>A0A871RB31_DEKBR</name>
<dbReference type="GO" id="GO:0006270">
    <property type="term" value="P:DNA replication initiation"/>
    <property type="evidence" value="ECO:0007669"/>
    <property type="project" value="TreeGrafter"/>
</dbReference>
<dbReference type="GO" id="GO:0003677">
    <property type="term" value="F:DNA binding"/>
    <property type="evidence" value="ECO:0007669"/>
    <property type="project" value="InterPro"/>
</dbReference>
<evidence type="ECO:0000256" key="3">
    <source>
        <dbReference type="ARBA" id="ARBA00018596"/>
    </source>
</evidence>
<accession>A0A871RB31</accession>
<keyword evidence="4 6" id="KW-0235">DNA replication</keyword>
<dbReference type="PANTHER" id="PTHR23061:SF12">
    <property type="entry name" value="DNA POLYMERASE ALPHA SUBUNIT B"/>
    <property type="match status" value="1"/>
</dbReference>
<evidence type="ECO:0000256" key="4">
    <source>
        <dbReference type="ARBA" id="ARBA00022705"/>
    </source>
</evidence>
<protein>
    <recommendedName>
        <fullName evidence="3 6">DNA polymerase alpha subunit B</fullName>
    </recommendedName>
</protein>
<dbReference type="Pfam" id="PF04042">
    <property type="entry name" value="DNA_pol_E_B"/>
    <property type="match status" value="1"/>
</dbReference>
<evidence type="ECO:0000256" key="1">
    <source>
        <dbReference type="ARBA" id="ARBA00004123"/>
    </source>
</evidence>
<dbReference type="InterPro" id="IPR007185">
    <property type="entry name" value="DNA_pol_a/d/e_bsu"/>
</dbReference>
<dbReference type="OrthoDB" id="336885at2759"/>
<evidence type="ECO:0000313" key="11">
    <source>
        <dbReference type="Proteomes" id="UP000663131"/>
    </source>
</evidence>
<dbReference type="Gene3D" id="1.10.8.530">
    <property type="entry name" value="DNA polymerase alpha-primase, subunit B, N-terminal domain"/>
    <property type="match status" value="1"/>
</dbReference>
<comment type="similarity">
    <text evidence="2 6">Belongs to the DNA polymerase alpha subunit B family.</text>
</comment>
<dbReference type="KEGG" id="bbrx:BRETT_002616"/>
<evidence type="ECO:0000256" key="6">
    <source>
        <dbReference type="PIRNR" id="PIRNR018300"/>
    </source>
</evidence>
<dbReference type="EMBL" id="CP063137">
    <property type="protein sequence ID" value="QOU22436.1"/>
    <property type="molecule type" value="Genomic_DNA"/>
</dbReference>
<dbReference type="GeneID" id="64574540"/>
<feature type="compositionally biased region" description="Low complexity" evidence="7">
    <location>
        <begin position="130"/>
        <end position="147"/>
    </location>
</feature>
<dbReference type="PANTHER" id="PTHR23061">
    <property type="entry name" value="DNA POLYMERASE 2 ALPHA 70 KDA SUBUNIT"/>
    <property type="match status" value="1"/>
</dbReference>
<organism evidence="10 11">
    <name type="scientific">Dekkera bruxellensis</name>
    <name type="common">Brettanomyces custersii</name>
    <dbReference type="NCBI Taxonomy" id="5007"/>
    <lineage>
        <taxon>Eukaryota</taxon>
        <taxon>Fungi</taxon>
        <taxon>Dikarya</taxon>
        <taxon>Ascomycota</taxon>
        <taxon>Saccharomycotina</taxon>
        <taxon>Pichiomycetes</taxon>
        <taxon>Pichiales</taxon>
        <taxon>Pichiaceae</taxon>
        <taxon>Brettanomyces</taxon>
    </lineage>
</organism>
<dbReference type="InterPro" id="IPR054300">
    <property type="entry name" value="OB_DPOA2"/>
</dbReference>
<reference evidence="10" key="2">
    <citation type="journal article" name="BMC Genomics">
        <title>New genome assemblies reveal patterns of domestication and adaptation across Brettanomyces (Dekkera) species.</title>
        <authorList>
            <person name="Roach M.J."/>
            <person name="Borneman A.R."/>
        </authorList>
    </citation>
    <scope>NUCLEOTIDE SEQUENCE</scope>
    <source>
        <strain evidence="10">UCD 2041</strain>
    </source>
</reference>
<dbReference type="Pfam" id="PF22062">
    <property type="entry name" value="OB_DPOA2"/>
    <property type="match status" value="1"/>
</dbReference>
<reference evidence="10" key="1">
    <citation type="submission" date="2020-10" db="EMBL/GenBank/DDBJ databases">
        <authorList>
            <person name="Palmer J.M."/>
        </authorList>
    </citation>
    <scope>NUCLEOTIDE SEQUENCE</scope>
    <source>
        <strain evidence="10">UCD 2041</strain>
    </source>
</reference>
<keyword evidence="5 6" id="KW-0539">Nucleus</keyword>
<evidence type="ECO:0000256" key="7">
    <source>
        <dbReference type="SAM" id="MobiDB-lite"/>
    </source>
</evidence>
<feature type="domain" description="DNA polymerase alpha/delta/epsilon subunit B" evidence="8">
    <location>
        <begin position="358"/>
        <end position="588"/>
    </location>
</feature>
<dbReference type="InterPro" id="IPR043034">
    <property type="entry name" value="DNA_pol_alpha_B_N_sf"/>
</dbReference>
<dbReference type="Gene3D" id="3.60.21.60">
    <property type="match status" value="2"/>
</dbReference>
<evidence type="ECO:0000259" key="8">
    <source>
        <dbReference type="Pfam" id="PF04042"/>
    </source>
</evidence>
<dbReference type="RefSeq" id="XP_041138929.1">
    <property type="nucleotide sequence ID" value="XM_041281138.1"/>
</dbReference>
<feature type="compositionally biased region" description="Polar residues" evidence="7">
    <location>
        <begin position="99"/>
        <end position="112"/>
    </location>
</feature>
<dbReference type="PIRSF" id="PIRSF018300">
    <property type="entry name" value="DNA_pol_alph_2"/>
    <property type="match status" value="1"/>
</dbReference>
<evidence type="ECO:0000259" key="9">
    <source>
        <dbReference type="Pfam" id="PF22062"/>
    </source>
</evidence>
<dbReference type="GO" id="GO:0005658">
    <property type="term" value="C:alpha DNA polymerase:primase complex"/>
    <property type="evidence" value="ECO:0007669"/>
    <property type="project" value="TreeGrafter"/>
</dbReference>
<feature type="region of interest" description="Disordered" evidence="7">
    <location>
        <begin position="79"/>
        <end position="165"/>
    </location>
</feature>
<evidence type="ECO:0000313" key="10">
    <source>
        <dbReference type="EMBL" id="QOU22436.1"/>
    </source>
</evidence>